<dbReference type="EMBL" id="JAMC01000008">
    <property type="protein sequence ID" value="KEJ88144.1"/>
    <property type="molecule type" value="Genomic_DNA"/>
</dbReference>
<evidence type="ECO:0000256" key="2">
    <source>
        <dbReference type="ARBA" id="ARBA00023136"/>
    </source>
</evidence>
<name>A0A073IEI0_9RHOB</name>
<dbReference type="Proteomes" id="UP000027734">
    <property type="component" value="Unassembled WGS sequence"/>
</dbReference>
<evidence type="ECO:0000313" key="5">
    <source>
        <dbReference type="EMBL" id="KEJ88144.1"/>
    </source>
</evidence>
<sequence>MTMFNKMKFSRFAALTGVSLLSLVVAAQAQVGSGFNISIDGKTVSGDPRLSTKKAREARVLERAKLRVVFDGLDITPRLTALITNATTPRAGELMHVQSQMNYPAYVTRGEVRVIDTASRGGPRVVASAPIEANGTASVRLPEGENLVMTYRVYDAKGRYDETRPMPLRISELGEETDIDVPPPELGVDSGGIRRIPVYGGAVTVSGTDVRQGAVVDTLGETVRPDPSGTFILQRILPAGNQSVAVQVSGAGENTYAEYDFLIPKSEWFYTAIVDLTYGHRFEGGFDEDGEEYDRNFTYGRIAGYAKGKTQNGWVLTGSVDTGEDELSDLFRNLDEKDPQDLLLRLQRENAYPTYGDDSTYEEGAPTDGKFFLRAEKNGSHIMWGNYKASVGGGYYLRNERTLYGAQGVYRSDQTTSRGQSKVVLEAYAASPENLPGRDTFLGTGGSIYFLQRQDVAVDSEQLSIEIRDRDTGRVVETRTLSPGTDYRINYIQGSILLSEPLTGTANAGTVVSQAGGEYDVLLVANYEYTPVAGDVDGYSYGGRAEAWLGDNLRLGYTGIVEQTDIADQTAQSVDLLWELSERSYLELEYAETEGPGFGSTFSADGGLIVQSDPTAGIADGTGQAYAVSGRVDFEDLGLRLPGTFSAYYESRDAGFSTLDYETSIDEELWGFSVDVEPTERLAYRLYFDSFEDADGRIKREGGAELAYLLSERVKLEFGAEHLEVNTPSGDADENGRRTDVAVRATFAESDDLAWYVYGQGTVERSGGLEKNNRVGAGVRYRFAEKWVFDGELSDGSLGAAGTALLTYQRNETDNIYFGYRLDPGREFSGTDLVGRDRGQYVAGGRRRLSEDVDVYGENTYDMFGRHKALTSTYGVEYRTTEQLTLSGSYEYGQIRDSFNGDFDRKALSLGARFEGETGLSWRARAEFRRDRGETSGTNRDSDAFLFVGSARYKINENQRFLFSVDYADTDTDDVSIQSGEYVDAQIGYAYRPVDNDRLNLLFKYRFLKDSIGQTIDGTTDRGPRQTSHVLSIDADYDLNPQWTLGAKLGGRWGQSSPDDTIELADNDAYLAVINARYHLTHKWDLLLEGRYLEASDAGLSEFGVLGAAYRHIGNNVKLGIGYNTGRFSDDLTDLTYDDEGVFVNFIAKF</sequence>
<evidence type="ECO:0008006" key="7">
    <source>
        <dbReference type="Google" id="ProtNLM"/>
    </source>
</evidence>
<dbReference type="STRING" id="1300350.Z948_117"/>
<dbReference type="GO" id="GO:0009279">
    <property type="term" value="C:cell outer membrane"/>
    <property type="evidence" value="ECO:0007669"/>
    <property type="project" value="UniProtKB-SubCell"/>
</dbReference>
<dbReference type="OrthoDB" id="9773411at2"/>
<evidence type="ECO:0000256" key="1">
    <source>
        <dbReference type="ARBA" id="ARBA00004442"/>
    </source>
</evidence>
<evidence type="ECO:0000256" key="3">
    <source>
        <dbReference type="ARBA" id="ARBA00023237"/>
    </source>
</evidence>
<reference evidence="5 6" key="1">
    <citation type="submission" date="2014-01" db="EMBL/GenBank/DDBJ databases">
        <title>Sulfitobacter donghicola JCM 14565 Genome Sequencing.</title>
        <authorList>
            <person name="Lai Q."/>
            <person name="Hong Z."/>
        </authorList>
    </citation>
    <scope>NUCLEOTIDE SEQUENCE [LARGE SCALE GENOMIC DNA]</scope>
    <source>
        <strain evidence="5 6">JCM 14565</strain>
    </source>
</reference>
<organism evidence="5 6">
    <name type="scientific">Sulfitobacter donghicola DSW-25 = KCTC 12864 = JCM 14565</name>
    <dbReference type="NCBI Taxonomy" id="1300350"/>
    <lineage>
        <taxon>Bacteria</taxon>
        <taxon>Pseudomonadati</taxon>
        <taxon>Pseudomonadota</taxon>
        <taxon>Alphaproteobacteria</taxon>
        <taxon>Rhodobacterales</taxon>
        <taxon>Roseobacteraceae</taxon>
        <taxon>Sulfitobacter</taxon>
    </lineage>
</organism>
<dbReference type="eggNOG" id="COG2067">
    <property type="taxonomic scope" value="Bacteria"/>
</dbReference>
<feature type="signal peptide" evidence="4">
    <location>
        <begin position="1"/>
        <end position="29"/>
    </location>
</feature>
<dbReference type="InterPro" id="IPR036942">
    <property type="entry name" value="Beta-barrel_TonB_sf"/>
</dbReference>
<keyword evidence="6" id="KW-1185">Reference proteome</keyword>
<accession>A0A073IEI0</accession>
<evidence type="ECO:0000313" key="6">
    <source>
        <dbReference type="Proteomes" id="UP000027734"/>
    </source>
</evidence>
<dbReference type="SUPFAM" id="SSF56935">
    <property type="entry name" value="Porins"/>
    <property type="match status" value="1"/>
</dbReference>
<proteinExistence type="predicted"/>
<dbReference type="AlphaFoldDB" id="A0A073IEI0"/>
<gene>
    <name evidence="5" type="ORF">DSW25_17010</name>
</gene>
<dbReference type="Gene3D" id="2.40.170.20">
    <property type="entry name" value="TonB-dependent receptor, beta-barrel domain"/>
    <property type="match status" value="1"/>
</dbReference>
<comment type="caution">
    <text evidence="5">The sequence shown here is derived from an EMBL/GenBank/DDBJ whole genome shotgun (WGS) entry which is preliminary data.</text>
</comment>
<keyword evidence="3" id="KW-0998">Cell outer membrane</keyword>
<protein>
    <recommendedName>
        <fullName evidence="7">TonB-dependent receptor</fullName>
    </recommendedName>
</protein>
<evidence type="ECO:0000256" key="4">
    <source>
        <dbReference type="SAM" id="SignalP"/>
    </source>
</evidence>
<keyword evidence="4" id="KW-0732">Signal</keyword>
<dbReference type="RefSeq" id="WP_052033230.1">
    <property type="nucleotide sequence ID" value="NZ_JAMC01000008.1"/>
</dbReference>
<feature type="chain" id="PRO_5001689619" description="TonB-dependent receptor" evidence="4">
    <location>
        <begin position="30"/>
        <end position="1150"/>
    </location>
</feature>
<keyword evidence="2" id="KW-0472">Membrane</keyword>
<comment type="subcellular location">
    <subcellularLocation>
        <location evidence="1">Cell outer membrane</location>
    </subcellularLocation>
</comment>